<dbReference type="InParanoid" id="A0A6P8RWG1"/>
<dbReference type="Gene3D" id="2.60.120.260">
    <property type="entry name" value="Galactose-binding domain-like"/>
    <property type="match status" value="1"/>
</dbReference>
<evidence type="ECO:0000313" key="4">
    <source>
        <dbReference type="RefSeq" id="XP_033809849.1"/>
    </source>
</evidence>
<feature type="compositionally biased region" description="Pro residues" evidence="1">
    <location>
        <begin position="294"/>
        <end position="304"/>
    </location>
</feature>
<dbReference type="GO" id="GO:0061630">
    <property type="term" value="F:ubiquitin protein ligase activity"/>
    <property type="evidence" value="ECO:0007669"/>
    <property type="project" value="TreeGrafter"/>
</dbReference>
<evidence type="ECO:0000256" key="1">
    <source>
        <dbReference type="SAM" id="MobiDB-lite"/>
    </source>
</evidence>
<dbReference type="OrthoDB" id="1107553at2759"/>
<proteinExistence type="predicted"/>
<sequence length="467" mass="53480">MSGTQQESTELERQAVKKGVVEEQRSKKEEACKKGEEQIGKKRKGEEQRSKKGEDQVSKKGEEQKSKKGEDQVSKRGEEQRSKKGEDQVSKKGEEQKSKKGEDQVSKRGEEQRSKKGEDQVSKKGEEQKSKKGEDQVSKKGEEQRSKKGEDQVSKKGEEQKSKKEENQVSKKGEEQIGKKRKEEVCKKGEEQVSKKGEEQVSKKGEEQRSKKGENQVSKKGEEQRSRKGEDQEEPKAVCSIDWKAKCEAEWKLTDKGISTPDSLDWQCVYRKKPFGRNLLKSPNPEGLSTSQPAPQPPEDVPPPMQPLEEIGDFSGWQMTTEHIPVDTSGIPPGVVVCYLPNYSWSIKEQCVDLKAEGLWEELLDSYQPDIYILDWYEDSKLDKHVYELHVKLLAEDQKTVIEEFSHTPENEMSGDSKNWICVSRIFKNYGPGVRYIHFLHKSKDLFVIGFHRTRLTNSTVFVQLRD</sequence>
<reference evidence="4" key="1">
    <citation type="submission" date="2025-08" db="UniProtKB">
        <authorList>
            <consortium name="RefSeq"/>
        </authorList>
    </citation>
    <scope>IDENTIFICATION</scope>
</reference>
<dbReference type="GO" id="GO:0019005">
    <property type="term" value="C:SCF ubiquitin ligase complex"/>
    <property type="evidence" value="ECO:0007669"/>
    <property type="project" value="TreeGrafter"/>
</dbReference>
<dbReference type="FunFam" id="2.60.120.260:FF:000012">
    <property type="entry name" value="F-box only protein 2"/>
    <property type="match status" value="1"/>
</dbReference>
<dbReference type="InterPro" id="IPR008979">
    <property type="entry name" value="Galactose-bd-like_sf"/>
</dbReference>
<dbReference type="SMART" id="SM01198">
    <property type="entry name" value="FBA"/>
    <property type="match status" value="1"/>
</dbReference>
<dbReference type="GO" id="GO:0005737">
    <property type="term" value="C:cytoplasm"/>
    <property type="evidence" value="ECO:0007669"/>
    <property type="project" value="TreeGrafter"/>
</dbReference>
<dbReference type="KEGG" id="gsh:117364596"/>
<dbReference type="PANTHER" id="PTHR12125:SF1">
    <property type="entry name" value="F-BOX ONLY PROTEIN 50"/>
    <property type="match status" value="1"/>
</dbReference>
<dbReference type="Proteomes" id="UP000515159">
    <property type="component" value="Chromosome 8"/>
</dbReference>
<accession>A0A6P8RWG1</accession>
<dbReference type="RefSeq" id="XP_033809849.1">
    <property type="nucleotide sequence ID" value="XM_033953958.1"/>
</dbReference>
<dbReference type="GO" id="GO:0006516">
    <property type="term" value="P:glycoprotein catabolic process"/>
    <property type="evidence" value="ECO:0007669"/>
    <property type="project" value="TreeGrafter"/>
</dbReference>
<dbReference type="SUPFAM" id="SSF49785">
    <property type="entry name" value="Galactose-binding domain-like"/>
    <property type="match status" value="1"/>
</dbReference>
<feature type="region of interest" description="Disordered" evidence="1">
    <location>
        <begin position="1"/>
        <end position="237"/>
    </location>
</feature>
<protein>
    <submittedName>
        <fullName evidence="4">F-box only protein 50 isoform X1</fullName>
    </submittedName>
</protein>
<name>A0A6P8RWG1_GEOSA</name>
<dbReference type="InterPro" id="IPR039752">
    <property type="entry name" value="F-box_only"/>
</dbReference>
<dbReference type="PANTHER" id="PTHR12125">
    <property type="entry name" value="F-BOX ONLY PROTEIN 6-LIKE PROTEIN"/>
    <property type="match status" value="1"/>
</dbReference>
<organism evidence="3 4">
    <name type="scientific">Geotrypetes seraphini</name>
    <name type="common">Gaboon caecilian</name>
    <name type="synonym">Caecilia seraphini</name>
    <dbReference type="NCBI Taxonomy" id="260995"/>
    <lineage>
        <taxon>Eukaryota</taxon>
        <taxon>Metazoa</taxon>
        <taxon>Chordata</taxon>
        <taxon>Craniata</taxon>
        <taxon>Vertebrata</taxon>
        <taxon>Euteleostomi</taxon>
        <taxon>Amphibia</taxon>
        <taxon>Gymnophiona</taxon>
        <taxon>Geotrypetes</taxon>
    </lineage>
</organism>
<dbReference type="GO" id="GO:0036503">
    <property type="term" value="P:ERAD pathway"/>
    <property type="evidence" value="ECO:0007669"/>
    <property type="project" value="TreeGrafter"/>
</dbReference>
<dbReference type="GO" id="GO:0031146">
    <property type="term" value="P:SCF-dependent proteasomal ubiquitin-dependent protein catabolic process"/>
    <property type="evidence" value="ECO:0007669"/>
    <property type="project" value="TreeGrafter"/>
</dbReference>
<keyword evidence="3" id="KW-1185">Reference proteome</keyword>
<feature type="compositionally biased region" description="Basic and acidic residues" evidence="1">
    <location>
        <begin position="10"/>
        <end position="236"/>
    </location>
</feature>
<dbReference type="AlphaFoldDB" id="A0A6P8RWG1"/>
<dbReference type="InterPro" id="IPR007397">
    <property type="entry name" value="F-box-assoc_dom"/>
</dbReference>
<dbReference type="PROSITE" id="PS51114">
    <property type="entry name" value="FBA"/>
    <property type="match status" value="1"/>
</dbReference>
<feature type="region of interest" description="Disordered" evidence="1">
    <location>
        <begin position="279"/>
        <end position="304"/>
    </location>
</feature>
<evidence type="ECO:0000259" key="2">
    <source>
        <dbReference type="PROSITE" id="PS51114"/>
    </source>
</evidence>
<dbReference type="Pfam" id="PF04300">
    <property type="entry name" value="FBA"/>
    <property type="match status" value="1"/>
</dbReference>
<dbReference type="CTD" id="342897"/>
<evidence type="ECO:0000313" key="3">
    <source>
        <dbReference type="Proteomes" id="UP000515159"/>
    </source>
</evidence>
<feature type="domain" description="FBA" evidence="2">
    <location>
        <begin position="269"/>
        <end position="465"/>
    </location>
</feature>
<dbReference type="GeneID" id="117364596"/>
<gene>
    <name evidence="4" type="primary">NCCRP1</name>
</gene>